<dbReference type="OrthoDB" id="8233337at2"/>
<dbReference type="EMBL" id="SNVJ01000023">
    <property type="protein sequence ID" value="MXP65533.1"/>
    <property type="molecule type" value="Genomic_DNA"/>
</dbReference>
<reference evidence="3 4" key="1">
    <citation type="submission" date="2019-03" db="EMBL/GenBank/DDBJ databases">
        <title>Roseomonas sp. a novel Roseomonas species isolated from Sea whip Gorgonian.</title>
        <authorList>
            <person name="Li F."/>
            <person name="Pan X."/>
            <person name="Huang S."/>
            <person name="Li Z."/>
            <person name="Meng B."/>
        </authorList>
    </citation>
    <scope>NUCLEOTIDE SEQUENCE [LARGE SCALE GENOMIC DNA]</scope>
    <source>
        <strain evidence="3 4">M0104</strain>
    </source>
</reference>
<dbReference type="InterPro" id="IPR036514">
    <property type="entry name" value="SGNH_hydro_sf"/>
</dbReference>
<organism evidence="3 4">
    <name type="scientific">Teichococcus coralli</name>
    <dbReference type="NCBI Taxonomy" id="2545983"/>
    <lineage>
        <taxon>Bacteria</taxon>
        <taxon>Pseudomonadati</taxon>
        <taxon>Pseudomonadota</taxon>
        <taxon>Alphaproteobacteria</taxon>
        <taxon>Acetobacterales</taxon>
        <taxon>Roseomonadaceae</taxon>
        <taxon>Roseomonas</taxon>
    </lineage>
</organism>
<keyword evidence="4" id="KW-1185">Reference proteome</keyword>
<evidence type="ECO:0000259" key="2">
    <source>
        <dbReference type="Pfam" id="PF13472"/>
    </source>
</evidence>
<proteinExistence type="predicted"/>
<dbReference type="GO" id="GO:0016788">
    <property type="term" value="F:hydrolase activity, acting on ester bonds"/>
    <property type="evidence" value="ECO:0007669"/>
    <property type="project" value="UniProtKB-ARBA"/>
</dbReference>
<dbReference type="CDD" id="cd00229">
    <property type="entry name" value="SGNH_hydrolase"/>
    <property type="match status" value="1"/>
</dbReference>
<evidence type="ECO:0000313" key="3">
    <source>
        <dbReference type="EMBL" id="MXP65533.1"/>
    </source>
</evidence>
<dbReference type="Pfam" id="PF13472">
    <property type="entry name" value="Lipase_GDSL_2"/>
    <property type="match status" value="1"/>
</dbReference>
<dbReference type="Proteomes" id="UP000460715">
    <property type="component" value="Unassembled WGS sequence"/>
</dbReference>
<name>A0A845BD65_9PROT</name>
<dbReference type="InterPro" id="IPR013830">
    <property type="entry name" value="SGNH_hydro"/>
</dbReference>
<dbReference type="SUPFAM" id="SSF52266">
    <property type="entry name" value="SGNH hydrolase"/>
    <property type="match status" value="1"/>
</dbReference>
<protein>
    <submittedName>
        <fullName evidence="3">SGNH/GDSL hydrolase family protein</fullName>
    </submittedName>
</protein>
<comment type="caution">
    <text evidence="3">The sequence shown here is derived from an EMBL/GenBank/DDBJ whole genome shotgun (WGS) entry which is preliminary data.</text>
</comment>
<evidence type="ECO:0000256" key="1">
    <source>
        <dbReference type="SAM" id="MobiDB-lite"/>
    </source>
</evidence>
<dbReference type="AlphaFoldDB" id="A0A845BD65"/>
<keyword evidence="3" id="KW-0378">Hydrolase</keyword>
<dbReference type="Gene3D" id="3.40.50.1110">
    <property type="entry name" value="SGNH hydrolase"/>
    <property type="match status" value="1"/>
</dbReference>
<accession>A0A845BD65</accession>
<dbReference type="PANTHER" id="PTHR34407:SF1">
    <property type="entry name" value="SGNH HYDROLASE-TYPE ESTERASE DOMAIN-CONTAINING PROTEIN"/>
    <property type="match status" value="1"/>
</dbReference>
<sequence>MLAVLASVVPARVASGRGASGIAGARFPGKPRAHPTCILDPQTLRRAVVQYGDDERLWEVLRRAEAGRPIVIAAIGGSVTQGAWATTPERTYVNRVFGWWRAAFPNAPMTLINAGIGRTDSLHGNKRLERDLLRCRPDFVITEWANNDAITLEMRASYRRLLTRILAAPSRPAVLMLFAMGRDGSSSEDNQVPVGRELGLPMVSLREAILPIERSGRMDPKHRTADAVHPNDLGHRIIARLVVHRLQSGLDSLRAGEAAPSGKDPGGRAGARG</sequence>
<dbReference type="PANTHER" id="PTHR34407">
    <property type="entry name" value="EXPRESSED PROTEIN"/>
    <property type="match status" value="1"/>
</dbReference>
<feature type="domain" description="SGNH hydrolase-type esterase" evidence="2">
    <location>
        <begin position="74"/>
        <end position="237"/>
    </location>
</feature>
<evidence type="ECO:0000313" key="4">
    <source>
        <dbReference type="Proteomes" id="UP000460715"/>
    </source>
</evidence>
<feature type="region of interest" description="Disordered" evidence="1">
    <location>
        <begin position="253"/>
        <end position="273"/>
    </location>
</feature>
<gene>
    <name evidence="3" type="ORF">E0493_19480</name>
</gene>